<name>A0A1H2UKB2_9PROT</name>
<evidence type="ECO:0000313" key="1">
    <source>
        <dbReference type="EMBL" id="SDW56626.1"/>
    </source>
</evidence>
<dbReference type="EMBL" id="FNNH01000016">
    <property type="protein sequence ID" value="SDW56626.1"/>
    <property type="molecule type" value="Genomic_DNA"/>
</dbReference>
<evidence type="ECO:0000313" key="2">
    <source>
        <dbReference type="Proteomes" id="UP000183454"/>
    </source>
</evidence>
<dbReference type="AlphaFoldDB" id="A0A1H2UKB2"/>
<dbReference type="Proteomes" id="UP000183454">
    <property type="component" value="Unassembled WGS sequence"/>
</dbReference>
<proteinExistence type="predicted"/>
<organism evidence="1 2">
    <name type="scientific">Nitrosomonas communis</name>
    <dbReference type="NCBI Taxonomy" id="44574"/>
    <lineage>
        <taxon>Bacteria</taxon>
        <taxon>Pseudomonadati</taxon>
        <taxon>Pseudomonadota</taxon>
        <taxon>Betaproteobacteria</taxon>
        <taxon>Nitrosomonadales</taxon>
        <taxon>Nitrosomonadaceae</taxon>
        <taxon>Nitrosomonas</taxon>
    </lineage>
</organism>
<accession>A0A1H2UKB2</accession>
<protein>
    <submittedName>
        <fullName evidence="1">Uncharacterized protein</fullName>
    </submittedName>
</protein>
<gene>
    <name evidence="1" type="ORF">SAMN05421882_101653</name>
</gene>
<sequence length="58" mass="6603">MNLIIEFLAYSGILKAAVERADQAFDDYQYDLTTVYSSTTRSQKYSSPDQKYYGVGGY</sequence>
<reference evidence="1 2" key="1">
    <citation type="submission" date="2016-10" db="EMBL/GenBank/DDBJ databases">
        <authorList>
            <person name="de Groot N.N."/>
        </authorList>
    </citation>
    <scope>NUCLEOTIDE SEQUENCE [LARGE SCALE GENOMIC DNA]</scope>
    <source>
        <strain evidence="1 2">Nm110</strain>
    </source>
</reference>